<organism evidence="1 2">
    <name type="scientific">Alkalihalophilus marmarensis DSM 21297</name>
    <dbReference type="NCBI Taxonomy" id="1188261"/>
    <lineage>
        <taxon>Bacteria</taxon>
        <taxon>Bacillati</taxon>
        <taxon>Bacillota</taxon>
        <taxon>Bacilli</taxon>
        <taxon>Bacillales</taxon>
        <taxon>Bacillaceae</taxon>
        <taxon>Alkalihalophilus</taxon>
    </lineage>
</organism>
<accession>U6SLM7</accession>
<comment type="caution">
    <text evidence="1">The sequence shown here is derived from an EMBL/GenBank/DDBJ whole genome shotgun (WGS) entry which is preliminary data.</text>
</comment>
<evidence type="ECO:0000313" key="1">
    <source>
        <dbReference type="EMBL" id="ERN52297.1"/>
    </source>
</evidence>
<reference evidence="1 2" key="1">
    <citation type="journal article" date="2013" name="Genome Announc.">
        <title>Genome Sequence of the Extreme Obligate Alkaliphile Bacillus marmarensis Strain DSM 21297.</title>
        <authorList>
            <person name="Wernick D.G."/>
            <person name="Choi K.Y."/>
            <person name="Tat C.A."/>
            <person name="Lafontaine Rivera J.G."/>
            <person name="Liao J.C."/>
        </authorList>
    </citation>
    <scope>NUCLEOTIDE SEQUENCE [LARGE SCALE GENOMIC DNA]</scope>
    <source>
        <strain evidence="1 2">DSM 21297</strain>
    </source>
</reference>
<protein>
    <submittedName>
        <fullName evidence="1">Uncharacterized protein</fullName>
    </submittedName>
</protein>
<sequence length="37" mass="4295">MDLTSDPLIEQDLNHLRSKIIICANSQTIKYDEEPIH</sequence>
<proteinExistence type="predicted"/>
<dbReference type="Proteomes" id="UP000017170">
    <property type="component" value="Unassembled WGS sequence"/>
</dbReference>
<dbReference type="AlphaFoldDB" id="U6SLM7"/>
<gene>
    <name evidence="1" type="ORF">A33I_17470</name>
</gene>
<name>U6SLM7_9BACI</name>
<dbReference type="EMBL" id="ATAE01000038">
    <property type="protein sequence ID" value="ERN52297.1"/>
    <property type="molecule type" value="Genomic_DNA"/>
</dbReference>
<dbReference type="PATRIC" id="fig|1188261.3.peg.2989"/>
<evidence type="ECO:0000313" key="2">
    <source>
        <dbReference type="Proteomes" id="UP000017170"/>
    </source>
</evidence>
<keyword evidence="2" id="KW-1185">Reference proteome</keyword>